<gene>
    <name evidence="6" type="ORF">D9V32_10430</name>
</gene>
<evidence type="ECO:0000313" key="7">
    <source>
        <dbReference type="Proteomes" id="UP000272503"/>
    </source>
</evidence>
<evidence type="ECO:0000256" key="1">
    <source>
        <dbReference type="ARBA" id="ARBA00001946"/>
    </source>
</evidence>
<accession>A0A3L7A4Z6</accession>
<dbReference type="AlphaFoldDB" id="A0A3L7A4Z6"/>
<keyword evidence="3" id="KW-0378">Hydrolase</keyword>
<evidence type="ECO:0000256" key="2">
    <source>
        <dbReference type="ARBA" id="ARBA00022723"/>
    </source>
</evidence>
<dbReference type="GO" id="GO:0046872">
    <property type="term" value="F:metal ion binding"/>
    <property type="evidence" value="ECO:0007669"/>
    <property type="project" value="UniProtKB-KW"/>
</dbReference>
<comment type="caution">
    <text evidence="6">The sequence shown here is derived from an EMBL/GenBank/DDBJ whole genome shotgun (WGS) entry which is preliminary data.</text>
</comment>
<keyword evidence="4" id="KW-0460">Magnesium</keyword>
<protein>
    <submittedName>
        <fullName evidence="6">ChbG/HpnK family deacetylase</fullName>
    </submittedName>
</protein>
<dbReference type="GO" id="GO:0016787">
    <property type="term" value="F:hydrolase activity"/>
    <property type="evidence" value="ECO:0007669"/>
    <property type="project" value="UniProtKB-KW"/>
</dbReference>
<dbReference type="InterPro" id="IPR006879">
    <property type="entry name" value="YdjC-like"/>
</dbReference>
<keyword evidence="7" id="KW-1185">Reference proteome</keyword>
<dbReference type="PANTHER" id="PTHR31609:SF1">
    <property type="entry name" value="CARBOHYDRATE DEACETYLASE"/>
    <property type="match status" value="1"/>
</dbReference>
<keyword evidence="2" id="KW-0479">Metal-binding</keyword>
<dbReference type="PANTHER" id="PTHR31609">
    <property type="entry name" value="YDJC DEACETYLASE FAMILY MEMBER"/>
    <property type="match status" value="1"/>
</dbReference>
<organism evidence="6 7">
    <name type="scientific">Mycetocola tolaasinivorans</name>
    <dbReference type="NCBI Taxonomy" id="76635"/>
    <lineage>
        <taxon>Bacteria</taxon>
        <taxon>Bacillati</taxon>
        <taxon>Actinomycetota</taxon>
        <taxon>Actinomycetes</taxon>
        <taxon>Micrococcales</taxon>
        <taxon>Microbacteriaceae</taxon>
        <taxon>Mycetocola</taxon>
    </lineage>
</organism>
<reference evidence="6 7" key="1">
    <citation type="submission" date="2018-10" db="EMBL/GenBank/DDBJ databases">
        <authorList>
            <person name="Li J."/>
        </authorList>
    </citation>
    <scope>NUCLEOTIDE SEQUENCE [LARGE SCALE GENOMIC DNA]</scope>
    <source>
        <strain evidence="6 7">IF 016277</strain>
    </source>
</reference>
<proteinExistence type="predicted"/>
<keyword evidence="5" id="KW-0119">Carbohydrate metabolism</keyword>
<evidence type="ECO:0000256" key="5">
    <source>
        <dbReference type="ARBA" id="ARBA00023277"/>
    </source>
</evidence>
<dbReference type="Gene3D" id="3.20.20.370">
    <property type="entry name" value="Glycoside hydrolase/deacetylase"/>
    <property type="match status" value="1"/>
</dbReference>
<name>A0A3L7A4Z6_9MICO</name>
<sequence length="304" mass="33580">MASAPVTLAERLGYSAEDVLVIINADDFGMNHSANLGISSLLAERRISSATLMPPCAWAPEAAQISRENPGFDVGLHFTLTSEWAAYRWRPLTAAASLVDDSGYMPPKILHVEQHATGEDVRAELHAQVAHLRGLGVDISHIDNHMGSVYGIATGRSFLRETLETCAEYHLPFRLPRYAETTPDGLAELEQSTAEVARLADSLGVVIPDRLATVAFHNQPEDSPAKLEAEWTELIENLKPGVTEIYLHPFVETSELRASVRSWERRVMEHALFAGDAIGNALERRGARVITWRDLRDLQRGERG</sequence>
<evidence type="ECO:0000256" key="3">
    <source>
        <dbReference type="ARBA" id="ARBA00022801"/>
    </source>
</evidence>
<comment type="cofactor">
    <cofactor evidence="1">
        <name>Mg(2+)</name>
        <dbReference type="ChEBI" id="CHEBI:18420"/>
    </cofactor>
</comment>
<dbReference type="SUPFAM" id="SSF88713">
    <property type="entry name" value="Glycoside hydrolase/deacetylase"/>
    <property type="match status" value="1"/>
</dbReference>
<dbReference type="GO" id="GO:0019213">
    <property type="term" value="F:deacetylase activity"/>
    <property type="evidence" value="ECO:0007669"/>
    <property type="project" value="TreeGrafter"/>
</dbReference>
<dbReference type="GO" id="GO:0005975">
    <property type="term" value="P:carbohydrate metabolic process"/>
    <property type="evidence" value="ECO:0007669"/>
    <property type="project" value="InterPro"/>
</dbReference>
<dbReference type="EMBL" id="RCUX01000007">
    <property type="protein sequence ID" value="RLP75297.1"/>
    <property type="molecule type" value="Genomic_DNA"/>
</dbReference>
<dbReference type="OrthoDB" id="9774177at2"/>
<dbReference type="Proteomes" id="UP000272503">
    <property type="component" value="Unassembled WGS sequence"/>
</dbReference>
<evidence type="ECO:0000313" key="6">
    <source>
        <dbReference type="EMBL" id="RLP75297.1"/>
    </source>
</evidence>
<dbReference type="InterPro" id="IPR011330">
    <property type="entry name" value="Glyco_hydro/deAcase_b/a-brl"/>
</dbReference>
<dbReference type="Pfam" id="PF04794">
    <property type="entry name" value="YdjC"/>
    <property type="match status" value="1"/>
</dbReference>
<dbReference type="RefSeq" id="WP_121648843.1">
    <property type="nucleotide sequence ID" value="NZ_RCUX01000007.1"/>
</dbReference>
<dbReference type="CDD" id="cd10802">
    <property type="entry name" value="YdjC_TTHB029_like"/>
    <property type="match status" value="1"/>
</dbReference>
<evidence type="ECO:0000256" key="4">
    <source>
        <dbReference type="ARBA" id="ARBA00022842"/>
    </source>
</evidence>